<dbReference type="AlphaFoldDB" id="A0A1B1USK8"/>
<sequence>MEQTPAMMVALSAFVNWCEAKGVRSFPAQPATVAQFTLENAGLGIDVLSEVVDHIADMHEAAGLANPVATWIVAEAMDRIDSRAEAPRSWPKEHKWRFHQLPCILRRYLFAHDRQREKTVRQAQGEAAKARQELAAIQKPVEGSNGTTHAAA</sequence>
<keyword evidence="1" id="KW-0238">DNA-binding</keyword>
<dbReference type="KEGG" id="bic:LMTR13_20830"/>
<dbReference type="Proteomes" id="UP000092839">
    <property type="component" value="Chromosome"/>
</dbReference>
<dbReference type="InterPro" id="IPR010998">
    <property type="entry name" value="Integrase_recombinase_N"/>
</dbReference>
<dbReference type="EMBL" id="CP016428">
    <property type="protein sequence ID" value="ANW05733.1"/>
    <property type="molecule type" value="Genomic_DNA"/>
</dbReference>
<accession>A0A1B1USK8</accession>
<dbReference type="GO" id="GO:0003677">
    <property type="term" value="F:DNA binding"/>
    <property type="evidence" value="ECO:0007669"/>
    <property type="project" value="UniProtKB-KW"/>
</dbReference>
<organism evidence="3 4">
    <name type="scientific">Bradyrhizobium icense</name>
    <dbReference type="NCBI Taxonomy" id="1274631"/>
    <lineage>
        <taxon>Bacteria</taxon>
        <taxon>Pseudomonadati</taxon>
        <taxon>Pseudomonadota</taxon>
        <taxon>Alphaproteobacteria</taxon>
        <taxon>Hyphomicrobiales</taxon>
        <taxon>Nitrobacteraceae</taxon>
        <taxon>Bradyrhizobium</taxon>
    </lineage>
</organism>
<name>A0A1B1USK8_9BRAD</name>
<evidence type="ECO:0000256" key="1">
    <source>
        <dbReference type="ARBA" id="ARBA00023125"/>
    </source>
</evidence>
<evidence type="ECO:0000313" key="4">
    <source>
        <dbReference type="Proteomes" id="UP000092839"/>
    </source>
</evidence>
<dbReference type="STRING" id="1274631.LMTR13_20830"/>
<feature type="region of interest" description="Disordered" evidence="2">
    <location>
        <begin position="125"/>
        <end position="152"/>
    </location>
</feature>
<keyword evidence="4" id="KW-1185">Reference proteome</keyword>
<reference evidence="3 4" key="1">
    <citation type="submission" date="2016-07" db="EMBL/GenBank/DDBJ databases">
        <title>Complete genome sequence of Bradyrhizobium icense LMTR 13T, a potential inoculant strain isolated from lima bean (Phaseolus lunatus) in Peru.</title>
        <authorList>
            <person name="Ormeno-Orrillo E."/>
            <person name="Duran D."/>
            <person name="Rogel M.A."/>
            <person name="Rey L."/>
            <person name="Imperial J."/>
            <person name="Ruiz-Argueso T."/>
            <person name="Martinez-Romero E."/>
        </authorList>
    </citation>
    <scope>NUCLEOTIDE SEQUENCE [LARGE SCALE GENOMIC DNA]</scope>
    <source>
        <strain evidence="3 4">LMTR 13</strain>
    </source>
</reference>
<gene>
    <name evidence="3" type="ORF">LMTR13_20830</name>
</gene>
<evidence type="ECO:0000313" key="3">
    <source>
        <dbReference type="EMBL" id="ANW05733.1"/>
    </source>
</evidence>
<evidence type="ECO:0000256" key="2">
    <source>
        <dbReference type="SAM" id="MobiDB-lite"/>
    </source>
</evidence>
<dbReference type="SUPFAM" id="SSF47823">
    <property type="entry name" value="lambda integrase-like, N-terminal domain"/>
    <property type="match status" value="1"/>
</dbReference>
<dbReference type="Gene3D" id="1.10.150.130">
    <property type="match status" value="1"/>
</dbReference>
<proteinExistence type="predicted"/>
<protein>
    <submittedName>
        <fullName evidence="3">Uncharacterized protein</fullName>
    </submittedName>
</protein>